<proteinExistence type="predicted"/>
<dbReference type="Proteomes" id="UP000192596">
    <property type="component" value="Unassembled WGS sequence"/>
</dbReference>
<protein>
    <submittedName>
        <fullName evidence="3">Uncharacterized protein</fullName>
    </submittedName>
</protein>
<comment type="caution">
    <text evidence="3">The sequence shown here is derived from an EMBL/GenBank/DDBJ whole genome shotgun (WGS) entry which is preliminary data.</text>
</comment>
<dbReference type="InParanoid" id="A0A1V8TNR0"/>
<dbReference type="OrthoDB" id="5296at2759"/>
<keyword evidence="1" id="KW-0175">Coiled coil</keyword>
<gene>
    <name evidence="3" type="ORF">B0A48_02408</name>
</gene>
<feature type="compositionally biased region" description="Basic and acidic residues" evidence="2">
    <location>
        <begin position="459"/>
        <end position="469"/>
    </location>
</feature>
<evidence type="ECO:0000256" key="2">
    <source>
        <dbReference type="SAM" id="MobiDB-lite"/>
    </source>
</evidence>
<dbReference type="AlphaFoldDB" id="A0A1V8TNR0"/>
<feature type="compositionally biased region" description="Low complexity" evidence="2">
    <location>
        <begin position="337"/>
        <end position="347"/>
    </location>
</feature>
<feature type="coiled-coil region" evidence="1">
    <location>
        <begin position="827"/>
        <end position="872"/>
    </location>
</feature>
<feature type="compositionally biased region" description="Low complexity" evidence="2">
    <location>
        <begin position="210"/>
        <end position="219"/>
    </location>
</feature>
<evidence type="ECO:0000313" key="4">
    <source>
        <dbReference type="Proteomes" id="UP000192596"/>
    </source>
</evidence>
<feature type="compositionally biased region" description="Basic and acidic residues" evidence="2">
    <location>
        <begin position="13"/>
        <end position="33"/>
    </location>
</feature>
<feature type="compositionally biased region" description="Polar residues" evidence="2">
    <location>
        <begin position="470"/>
        <end position="487"/>
    </location>
</feature>
<feature type="region of interest" description="Disordered" evidence="2">
    <location>
        <begin position="459"/>
        <end position="487"/>
    </location>
</feature>
<dbReference type="STRING" id="1507870.A0A1V8TNR0"/>
<dbReference type="EMBL" id="NAJO01000004">
    <property type="protein sequence ID" value="OQO12944.1"/>
    <property type="molecule type" value="Genomic_DNA"/>
</dbReference>
<feature type="compositionally biased region" description="Polar residues" evidence="2">
    <location>
        <begin position="311"/>
        <end position="323"/>
    </location>
</feature>
<feature type="region of interest" description="Disordered" evidence="2">
    <location>
        <begin position="1"/>
        <end position="45"/>
    </location>
</feature>
<feature type="compositionally biased region" description="Polar residues" evidence="2">
    <location>
        <begin position="414"/>
        <end position="423"/>
    </location>
</feature>
<keyword evidence="4" id="KW-1185">Reference proteome</keyword>
<feature type="region of interest" description="Disordered" evidence="2">
    <location>
        <begin position="270"/>
        <end position="423"/>
    </location>
</feature>
<organism evidence="3 4">
    <name type="scientific">Cryoendolithus antarcticus</name>
    <dbReference type="NCBI Taxonomy" id="1507870"/>
    <lineage>
        <taxon>Eukaryota</taxon>
        <taxon>Fungi</taxon>
        <taxon>Dikarya</taxon>
        <taxon>Ascomycota</taxon>
        <taxon>Pezizomycotina</taxon>
        <taxon>Dothideomycetes</taxon>
        <taxon>Dothideomycetidae</taxon>
        <taxon>Cladosporiales</taxon>
        <taxon>Cladosporiaceae</taxon>
        <taxon>Cryoendolithus</taxon>
    </lineage>
</organism>
<evidence type="ECO:0000313" key="3">
    <source>
        <dbReference type="EMBL" id="OQO12944.1"/>
    </source>
</evidence>
<feature type="region of interest" description="Disordered" evidence="2">
    <location>
        <begin position="57"/>
        <end position="254"/>
    </location>
</feature>
<evidence type="ECO:0000256" key="1">
    <source>
        <dbReference type="SAM" id="Coils"/>
    </source>
</evidence>
<feature type="compositionally biased region" description="Low complexity" evidence="2">
    <location>
        <begin position="270"/>
        <end position="281"/>
    </location>
</feature>
<accession>A0A1V8TNR0</accession>
<name>A0A1V8TNR0_9PEZI</name>
<sequence length="882" mass="97891">MVESEAASLAKEAGTRRPLSEGGKDEAISRGDVDQEPIIQDAPDYIPEYERRFVVIPKSAISGTSSRGVPTPPTSEDEKTRRRRRHPDNLNLNSAPAVPEVDGRKAAPYAYTKPSTTRLFPQSESVLSPDAMTPPLSDTRTKKSDRSATLQPTASRRDSGRRSPRSIPGRDYFGSRASADESAIDDTRHASSSSRRRPGAAPGFAKEESATSSSSSRTSVVDFATASSRDSPRPSGYPDVRSRTYSSSSLPKNDVKQAARVVPLAAAAALGAAALSSASGSPTVSRSSTGLAPHDGSRHSHGRSSRPVSPASATSRTSESSPPQRSPRDSGSFRGLSSSKPGSVPSSAEGSRPGTPPTDGRIRMPAMPSLPQSDSDWDRYLVENASRARQGAPKGPSRLSTSMRSDSMPDVPRSSATYPGFSPQSALPYPVQQGPSTPSIYMPAETDHQFFASRAGVTDDRIHESRSVPRTDSPSLEQTSRFAQRPTSLARHSFVNTTPIEPTAPPTFIRAPRPETQRKASNNTVAPTKQEVEAMLAKGMPGCPRADAVAGYDDWYTLIGSPSLDFCPDCISDVFERTIYRPSFRRSPPRSLNTKVQCAFGTPWIRLAWLLTLQQRRPDLQLMRDLADIEDSSEPCPGEDEAVRSWHGLRDADGLFVRNFHICYADVRKIERLLPTLNGLFVRLPARVSHDKRKCAVRTESNRFQIYLDKILDMHDKAAASRKLPDPMLLIELVEHKLRVRECERDNMLLGGLWHFIPALPDFAVCEDCYEEIIEPDIRKDYDVAMRFNRTVQPIYGEGVGTSCQLYSRRMRRIWAKAVRENDLRGLAKKARERKEAELRLQERYREVRRRAEVMQGLSEEEEERLEDMLEKISMEWRERWE</sequence>
<feature type="compositionally biased region" description="Polar residues" evidence="2">
    <location>
        <begin position="113"/>
        <end position="126"/>
    </location>
</feature>
<reference evidence="4" key="1">
    <citation type="submission" date="2017-03" db="EMBL/GenBank/DDBJ databases">
        <title>Genomes of endolithic fungi from Antarctica.</title>
        <authorList>
            <person name="Coleine C."/>
            <person name="Masonjones S."/>
            <person name="Stajich J.E."/>
        </authorList>
    </citation>
    <scope>NUCLEOTIDE SEQUENCE [LARGE SCALE GENOMIC DNA]</scope>
    <source>
        <strain evidence="4">CCFEE 5527</strain>
    </source>
</reference>